<protein>
    <submittedName>
        <fullName evidence="1">Uncharacterized protein</fullName>
    </submittedName>
</protein>
<dbReference type="AlphaFoldDB" id="A0AAV5QIH8"/>
<dbReference type="EMBL" id="BTFZ01000002">
    <property type="protein sequence ID" value="GMM34190.1"/>
    <property type="molecule type" value="Genomic_DNA"/>
</dbReference>
<organism evidence="1 2">
    <name type="scientific">Saccharomycopsis crataegensis</name>
    <dbReference type="NCBI Taxonomy" id="43959"/>
    <lineage>
        <taxon>Eukaryota</taxon>
        <taxon>Fungi</taxon>
        <taxon>Dikarya</taxon>
        <taxon>Ascomycota</taxon>
        <taxon>Saccharomycotina</taxon>
        <taxon>Saccharomycetes</taxon>
        <taxon>Saccharomycopsidaceae</taxon>
        <taxon>Saccharomycopsis</taxon>
    </lineage>
</organism>
<dbReference type="Proteomes" id="UP001360560">
    <property type="component" value="Unassembled WGS sequence"/>
</dbReference>
<comment type="caution">
    <text evidence="1">The sequence shown here is derived from an EMBL/GenBank/DDBJ whole genome shotgun (WGS) entry which is preliminary data.</text>
</comment>
<keyword evidence="2" id="KW-1185">Reference proteome</keyword>
<name>A0AAV5QIH8_9ASCO</name>
<accession>A0AAV5QIH8</accession>
<evidence type="ECO:0000313" key="2">
    <source>
        <dbReference type="Proteomes" id="UP001360560"/>
    </source>
</evidence>
<reference evidence="1 2" key="1">
    <citation type="journal article" date="2023" name="Elife">
        <title>Identification of key yeast species and microbe-microbe interactions impacting larval growth of Drosophila in the wild.</title>
        <authorList>
            <person name="Mure A."/>
            <person name="Sugiura Y."/>
            <person name="Maeda R."/>
            <person name="Honda K."/>
            <person name="Sakurai N."/>
            <person name="Takahashi Y."/>
            <person name="Watada M."/>
            <person name="Katoh T."/>
            <person name="Gotoh A."/>
            <person name="Gotoh Y."/>
            <person name="Taniguchi I."/>
            <person name="Nakamura K."/>
            <person name="Hayashi T."/>
            <person name="Katayama T."/>
            <person name="Uemura T."/>
            <person name="Hattori Y."/>
        </authorList>
    </citation>
    <scope>NUCLEOTIDE SEQUENCE [LARGE SCALE GENOMIC DNA]</scope>
    <source>
        <strain evidence="1 2">SC-9</strain>
    </source>
</reference>
<evidence type="ECO:0000313" key="1">
    <source>
        <dbReference type="EMBL" id="GMM34190.1"/>
    </source>
</evidence>
<gene>
    <name evidence="1" type="ORF">DASC09_015150</name>
</gene>
<dbReference type="RefSeq" id="XP_064851190.1">
    <property type="nucleotide sequence ID" value="XM_064995118.1"/>
</dbReference>
<sequence length="321" mass="36603">MALSSQALSSKSFKRSYSKALTSNTNGQQSRFVTNKRFHLLNTLPSHHRAYYSSSSDEDDLEHEYSAAEQEQLESSIFDRKRRFSLPYNRRLSVVSKPMRRNSKCVADSSNVLKNLNSNSNITKIISAATGSEFINNNNDEVISNNIPLASENIVPQCQSLPSSDRAARARCFDYLMGAIDEAWARYCDTTSFAEERMYNRMDASTDFPTTPMSAASSDYDSDYKTDGTELTDYESEFEYTNKKTVSQQPESIKIQNLKDRLIKAKNFLQDFVDSDDSEDVAAFWGRWDLIKYATIELVEDDDDDEVIEDTIEDLEKGRCF</sequence>
<dbReference type="GeneID" id="90072169"/>
<proteinExistence type="predicted"/>